<dbReference type="InterPro" id="IPR012338">
    <property type="entry name" value="Beta-lactam/transpept-like"/>
</dbReference>
<feature type="signal peptide" evidence="1">
    <location>
        <begin position="1"/>
        <end position="23"/>
    </location>
</feature>
<keyword evidence="5" id="KW-1185">Reference proteome</keyword>
<feature type="domain" description="Penicillin-binding protein transpeptidase" evidence="2">
    <location>
        <begin position="155"/>
        <end position="479"/>
    </location>
</feature>
<comment type="caution">
    <text evidence="4">The sequence shown here is derived from an EMBL/GenBank/DDBJ whole genome shotgun (WGS) entry which is preliminary data.</text>
</comment>
<dbReference type="PANTHER" id="PTHR30627:SF24">
    <property type="entry name" value="PENICILLIN-BINDING PROTEIN 4B"/>
    <property type="match status" value="1"/>
</dbReference>
<dbReference type="SUPFAM" id="SSF56601">
    <property type="entry name" value="beta-lactamase/transpeptidase-like"/>
    <property type="match status" value="1"/>
</dbReference>
<dbReference type="Proteomes" id="UP000320888">
    <property type="component" value="Unassembled WGS sequence"/>
</dbReference>
<evidence type="ECO:0000256" key="1">
    <source>
        <dbReference type="SAM" id="SignalP"/>
    </source>
</evidence>
<dbReference type="OrthoDB" id="9766847at2"/>
<reference evidence="4 5" key="1">
    <citation type="submission" date="2019-07" db="EMBL/GenBank/DDBJ databases">
        <title>Draft genome for Streptomyces benahoarensis MZ03-48.</title>
        <authorList>
            <person name="Gonzalez-Pimentel J.L."/>
        </authorList>
    </citation>
    <scope>NUCLEOTIDE SEQUENCE [LARGE SCALE GENOMIC DNA]</scope>
    <source>
        <strain evidence="4 5">MZ03-48</strain>
    </source>
</reference>
<proteinExistence type="predicted"/>
<dbReference type="EMBL" id="VKLS01000504">
    <property type="protein sequence ID" value="TSB31337.1"/>
    <property type="molecule type" value="Genomic_DNA"/>
</dbReference>
<dbReference type="Gene3D" id="3.40.710.10">
    <property type="entry name" value="DD-peptidase/beta-lactamase superfamily"/>
    <property type="match status" value="1"/>
</dbReference>
<keyword evidence="1" id="KW-0732">Signal</keyword>
<dbReference type="Gene3D" id="3.90.1310.10">
    <property type="entry name" value="Penicillin-binding protein 2a (Domain 2)"/>
    <property type="match status" value="1"/>
</dbReference>
<evidence type="ECO:0000259" key="3">
    <source>
        <dbReference type="Pfam" id="PF21922"/>
    </source>
</evidence>
<evidence type="ECO:0000313" key="4">
    <source>
        <dbReference type="EMBL" id="TSB31337.1"/>
    </source>
</evidence>
<evidence type="ECO:0000313" key="5">
    <source>
        <dbReference type="Proteomes" id="UP000320888"/>
    </source>
</evidence>
<dbReference type="InterPro" id="IPR050515">
    <property type="entry name" value="Beta-lactam/transpept"/>
</dbReference>
<feature type="domain" description="Penicillin binding protein A dimerisation" evidence="3">
    <location>
        <begin position="52"/>
        <end position="134"/>
    </location>
</feature>
<accession>A0A553YQ69</accession>
<dbReference type="GO" id="GO:0005886">
    <property type="term" value="C:plasma membrane"/>
    <property type="evidence" value="ECO:0007669"/>
    <property type="project" value="TreeGrafter"/>
</dbReference>
<feature type="chain" id="PRO_5021957531" evidence="1">
    <location>
        <begin position="24"/>
        <end position="484"/>
    </location>
</feature>
<dbReference type="PANTHER" id="PTHR30627">
    <property type="entry name" value="PEPTIDOGLYCAN D,D-TRANSPEPTIDASE"/>
    <property type="match status" value="1"/>
</dbReference>
<dbReference type="GO" id="GO:0008658">
    <property type="term" value="F:penicillin binding"/>
    <property type="evidence" value="ECO:0007669"/>
    <property type="project" value="InterPro"/>
</dbReference>
<dbReference type="RefSeq" id="WP_143944517.1">
    <property type="nucleotide sequence ID" value="NZ_VKLS01000504.1"/>
</dbReference>
<organism evidence="4 5">
    <name type="scientific">Streptomyces benahoarensis</name>
    <dbReference type="NCBI Taxonomy" id="2595054"/>
    <lineage>
        <taxon>Bacteria</taxon>
        <taxon>Bacillati</taxon>
        <taxon>Actinomycetota</taxon>
        <taxon>Actinomycetes</taxon>
        <taxon>Kitasatosporales</taxon>
        <taxon>Streptomycetaceae</taxon>
        <taxon>Streptomyces</taxon>
    </lineage>
</organism>
<dbReference type="InterPro" id="IPR001460">
    <property type="entry name" value="PCN-bd_Tpept"/>
</dbReference>
<protein>
    <submittedName>
        <fullName evidence="4">Penicillin-binding protein 2</fullName>
    </submittedName>
</protein>
<dbReference type="Pfam" id="PF21922">
    <property type="entry name" value="PBP_dimer_2"/>
    <property type="match status" value="1"/>
</dbReference>
<dbReference type="GO" id="GO:0071555">
    <property type="term" value="P:cell wall organization"/>
    <property type="evidence" value="ECO:0007669"/>
    <property type="project" value="TreeGrafter"/>
</dbReference>
<gene>
    <name evidence="4" type="ORF">FNZ23_25875</name>
</gene>
<dbReference type="GO" id="GO:0071972">
    <property type="term" value="F:peptidoglycan L,D-transpeptidase activity"/>
    <property type="evidence" value="ECO:0007669"/>
    <property type="project" value="TreeGrafter"/>
</dbReference>
<dbReference type="Pfam" id="PF00905">
    <property type="entry name" value="Transpeptidase"/>
    <property type="match status" value="1"/>
</dbReference>
<dbReference type="InterPro" id="IPR054120">
    <property type="entry name" value="PBPA_dimer"/>
</dbReference>
<evidence type="ECO:0000259" key="2">
    <source>
        <dbReference type="Pfam" id="PF00905"/>
    </source>
</evidence>
<dbReference type="AlphaFoldDB" id="A0A553YQ69"/>
<name>A0A553YQ69_9ACTN</name>
<sequence>MIRCTRHAAVFCLLLFVALLGNAAWVQVFRAPELAADPANRRAQIARYAEPRGAVLVAGRPVTGSHDSGGRLRHERTYTDGPLYAPVTGFSSQTYGTSLLERAEDGVLSGTDPRLTAFPWWDGLTRARRRGGSVATTIDPAMQRAAFAGLGRRTGAVAAVEPRTGRILALVSTPSYDPAQLSGNGRKVTAAWRRLTGAERQPMLNRAIRQTYPPGSAFKVVTAAAALEGGLVDDPDEPTDSPDPYTLPGTDTVLVNESDDCEDASLREAFRVSCNTVFARLGVGAGLDTMVRTARAFGFDGRGPRIPSPVAPSTFDTSMDRAQLALSSIGQYDTTATPLQMATVAAAVADDGERAAPYLVDEVTDPSGTALAAAERPAPVRAMSPATARRLQELMVDVVEHGSGRRAAIHGAVVGGKTGTAQHGVHNEGTPYAWFISWARREDTAEPAVAVAVVVEDAAADRTEISGGGSAAPIAGAVMRAALR</sequence>